<evidence type="ECO:0000259" key="1">
    <source>
        <dbReference type="Pfam" id="PF07589"/>
    </source>
</evidence>
<dbReference type="InterPro" id="IPR013424">
    <property type="entry name" value="Ice-binding_C"/>
</dbReference>
<dbReference type="RefSeq" id="WP_379678124.1">
    <property type="nucleotide sequence ID" value="NZ_JBHLWP010000006.1"/>
</dbReference>
<organism evidence="2 3">
    <name type="scientific">Massilia consociata</name>
    <dbReference type="NCBI Taxonomy" id="760117"/>
    <lineage>
        <taxon>Bacteria</taxon>
        <taxon>Pseudomonadati</taxon>
        <taxon>Pseudomonadota</taxon>
        <taxon>Betaproteobacteria</taxon>
        <taxon>Burkholderiales</taxon>
        <taxon>Oxalobacteraceae</taxon>
        <taxon>Telluria group</taxon>
        <taxon>Massilia</taxon>
    </lineage>
</organism>
<protein>
    <submittedName>
        <fullName evidence="2">PEP-CTERM sorting domain-containing protein</fullName>
    </submittedName>
</protein>
<keyword evidence="3" id="KW-1185">Reference proteome</keyword>
<dbReference type="Proteomes" id="UP001589773">
    <property type="component" value="Unassembled WGS sequence"/>
</dbReference>
<proteinExistence type="predicted"/>
<dbReference type="Pfam" id="PF07589">
    <property type="entry name" value="PEP-CTERM"/>
    <property type="match status" value="1"/>
</dbReference>
<dbReference type="NCBIfam" id="TIGR02595">
    <property type="entry name" value="PEP_CTERM"/>
    <property type="match status" value="1"/>
</dbReference>
<accession>A0ABV6FCR2</accession>
<sequence length="298" mass="31302">MSVGTYNGFNIYSLDLLKQCAQAGDARCLPSSGLPVQSSPGQIADQAVILGGSNGMTNFRNSPFPNGAAVDEVFLTPRGNQGASYTMSDPGGQFAGDRANTWEISLDLLRNYLNGNDLVFLFDNNQQGSGANQWINVWGQARIIDGSGNTVNGLCFELSTGSGCSAPVPSAYVPVVGNFCVDKTTGASYNVGTARNATSCGTNGYFVENNLGTNNAEFAAYNQTLSNAVQNLIAGNYFLSVDVRYTGNNAGAEQLWICSDCTVAGTPPGQVPEPATLPLMLLGFMAAGAMARKSRKQH</sequence>
<evidence type="ECO:0000313" key="2">
    <source>
        <dbReference type="EMBL" id="MFC0251318.1"/>
    </source>
</evidence>
<gene>
    <name evidence="2" type="ORF">ACFFJK_05395</name>
</gene>
<name>A0ABV6FCR2_9BURK</name>
<comment type="caution">
    <text evidence="2">The sequence shown here is derived from an EMBL/GenBank/DDBJ whole genome shotgun (WGS) entry which is preliminary data.</text>
</comment>
<dbReference type="EMBL" id="JBHLWP010000006">
    <property type="protein sequence ID" value="MFC0251318.1"/>
    <property type="molecule type" value="Genomic_DNA"/>
</dbReference>
<feature type="domain" description="Ice-binding protein C-terminal" evidence="1">
    <location>
        <begin position="270"/>
        <end position="293"/>
    </location>
</feature>
<reference evidence="2 3" key="1">
    <citation type="submission" date="2024-09" db="EMBL/GenBank/DDBJ databases">
        <authorList>
            <person name="Sun Q."/>
            <person name="Mori K."/>
        </authorList>
    </citation>
    <scope>NUCLEOTIDE SEQUENCE [LARGE SCALE GENOMIC DNA]</scope>
    <source>
        <strain evidence="2 3">CCM 7792</strain>
    </source>
</reference>
<evidence type="ECO:0000313" key="3">
    <source>
        <dbReference type="Proteomes" id="UP001589773"/>
    </source>
</evidence>